<keyword evidence="2" id="KW-1185">Reference proteome</keyword>
<evidence type="ECO:0000313" key="2">
    <source>
        <dbReference type="Proteomes" id="UP000008720"/>
    </source>
</evidence>
<dbReference type="Proteomes" id="UP000008720">
    <property type="component" value="Chromosome"/>
</dbReference>
<proteinExistence type="predicted"/>
<sequence>MKYWHKLLKDWRAKGNNGFTIPFIIGSQQYLPGLREKQDVKQLIYDIFYNEEEVDIYITYCQDLNDLILGIRDETKLRIAGEFIKLPNNSKSNLFLTKIANNLGNNVDGIAKTLEEKYQMAIDKNKFSVNNRVSDDFTDKERNFIIQSFSDINKCRL</sequence>
<name>E4TNH1_MARTH</name>
<dbReference type="HOGENOM" id="CLU_1675795_0_0_10"/>
<dbReference type="EMBL" id="CP002349">
    <property type="protein sequence ID" value="ADR20428.1"/>
    <property type="molecule type" value="Genomic_DNA"/>
</dbReference>
<accession>E4TNH1</accession>
<gene>
    <name evidence="1" type="ordered locus">Ftrac_0422</name>
</gene>
<dbReference type="STRING" id="643867.Ftrac_0422"/>
<dbReference type="KEGG" id="mtt:Ftrac_0422"/>
<evidence type="ECO:0000313" key="1">
    <source>
        <dbReference type="EMBL" id="ADR20428.1"/>
    </source>
</evidence>
<protein>
    <submittedName>
        <fullName evidence="1">Uncharacterized protein</fullName>
    </submittedName>
</protein>
<dbReference type="RefSeq" id="WP_013452579.1">
    <property type="nucleotide sequence ID" value="NC_014759.1"/>
</dbReference>
<reference evidence="1 2" key="1">
    <citation type="journal article" date="2011" name="Stand. Genomic Sci.">
        <title>Complete genome sequence of Marivirga tractuosa type strain (H-43).</title>
        <authorList>
            <person name="Pagani I."/>
            <person name="Chertkov O."/>
            <person name="Lapidus A."/>
            <person name="Lucas S."/>
            <person name="Del Rio T.G."/>
            <person name="Tice H."/>
            <person name="Copeland A."/>
            <person name="Cheng J.F."/>
            <person name="Nolan M."/>
            <person name="Saunders E."/>
            <person name="Pitluck S."/>
            <person name="Held B."/>
            <person name="Goodwin L."/>
            <person name="Liolios K."/>
            <person name="Ovchinikova G."/>
            <person name="Ivanova N."/>
            <person name="Mavromatis K."/>
            <person name="Pati A."/>
            <person name="Chen A."/>
            <person name="Palaniappan K."/>
            <person name="Land M."/>
            <person name="Hauser L."/>
            <person name="Jeffries C.D."/>
            <person name="Detter J.C."/>
            <person name="Han C."/>
            <person name="Tapia R."/>
            <person name="Ngatchou-Djao O.D."/>
            <person name="Rohde M."/>
            <person name="Goker M."/>
            <person name="Spring S."/>
            <person name="Sikorski J."/>
            <person name="Woyke T."/>
            <person name="Bristow J."/>
            <person name="Eisen J.A."/>
            <person name="Markowitz V."/>
            <person name="Hugenholtz P."/>
            <person name="Klenk H.P."/>
            <person name="Kyrpides N.C."/>
        </authorList>
    </citation>
    <scope>NUCLEOTIDE SEQUENCE [LARGE SCALE GENOMIC DNA]</scope>
    <source>
        <strain evidence="2">ATCC 23168 / DSM 4126 / NBRC 15989 / NCIMB 1408 / VKM B-1430 / H-43</strain>
    </source>
</reference>
<dbReference type="OrthoDB" id="799987at2"/>
<dbReference type="AlphaFoldDB" id="E4TNH1"/>
<organism evidence="1 2">
    <name type="scientific">Marivirga tractuosa (strain ATCC 23168 / DSM 4126 / NBRC 15989 / NCIMB 1408 / VKM B-1430 / H-43)</name>
    <name type="common">Microscilla tractuosa</name>
    <name type="synonym">Flexibacter tractuosus</name>
    <dbReference type="NCBI Taxonomy" id="643867"/>
    <lineage>
        <taxon>Bacteria</taxon>
        <taxon>Pseudomonadati</taxon>
        <taxon>Bacteroidota</taxon>
        <taxon>Cytophagia</taxon>
        <taxon>Cytophagales</taxon>
        <taxon>Marivirgaceae</taxon>
        <taxon>Marivirga</taxon>
    </lineage>
</organism>